<accession>A0A7G7BGH8</accession>
<reference evidence="3" key="1">
    <citation type="submission" date="2019-10" db="EMBL/GenBank/DDBJ databases">
        <title>Antimicrobial potential of Antarctic Bacteria.</title>
        <authorList>
            <person name="Benaud N."/>
            <person name="Edwards R.J."/>
            <person name="Ferrari B.C."/>
        </authorList>
    </citation>
    <scope>NUCLEOTIDE SEQUENCE [LARGE SCALE GENOMIC DNA]</scope>
    <source>
        <strain evidence="3">NBSH44</strain>
    </source>
</reference>
<keyword evidence="2" id="KW-0436">Ligase</keyword>
<gene>
    <name evidence="2" type="ORF">F0344_07325</name>
</gene>
<dbReference type="EMBL" id="CP045702">
    <property type="protein sequence ID" value="QNE74443.1"/>
    <property type="molecule type" value="Genomic_DNA"/>
</dbReference>
<keyword evidence="3" id="KW-1185">Reference proteome</keyword>
<protein>
    <submittedName>
        <fullName evidence="2">2'-5' RNA ligase family protein</fullName>
    </submittedName>
</protein>
<dbReference type="InterPro" id="IPR009097">
    <property type="entry name" value="Cyclic_Pdiesterase"/>
</dbReference>
<dbReference type="KEGG" id="sfiy:F0344_07325"/>
<organism evidence="2 3">
    <name type="scientific">Streptomyces finlayi</name>
    <dbReference type="NCBI Taxonomy" id="67296"/>
    <lineage>
        <taxon>Bacteria</taxon>
        <taxon>Bacillati</taxon>
        <taxon>Actinomycetota</taxon>
        <taxon>Actinomycetes</taxon>
        <taxon>Kitasatosporales</taxon>
        <taxon>Streptomycetaceae</taxon>
        <taxon>Streptomyces</taxon>
    </lineage>
</organism>
<dbReference type="AlphaFoldDB" id="A0A7G7BGH8"/>
<sequence>MMTPLIDDSRAFPAAPPPDLDDPQKITSNDWDAFRTVERMTDHWDRPGWAPGHRAYYWMLAFPEEPELIAQALSCQQALKGLDMDEVPSDGLHITLNKIGSCADIGPGAVDALAQLADGTLGGGFEIRAEPMAGSTGAIRFSITPWTPLVELHAALHRAGQRADVPGGKPSSLFRPHLGILYNNRARHAAPVIDAVALLRNRPSVALPVERVDLVELRREGRTYRWRVLHSLALPGRPPTR</sequence>
<evidence type="ECO:0000313" key="2">
    <source>
        <dbReference type="EMBL" id="QNE74443.1"/>
    </source>
</evidence>
<dbReference type="SUPFAM" id="SSF55144">
    <property type="entry name" value="LigT-like"/>
    <property type="match status" value="1"/>
</dbReference>
<dbReference type="Proteomes" id="UP000515307">
    <property type="component" value="Chromosome"/>
</dbReference>
<dbReference type="Pfam" id="PF13563">
    <property type="entry name" value="2_5_RNA_ligase2"/>
    <property type="match status" value="1"/>
</dbReference>
<dbReference type="Gene3D" id="3.90.1140.10">
    <property type="entry name" value="Cyclic phosphodiesterase"/>
    <property type="match status" value="1"/>
</dbReference>
<evidence type="ECO:0000256" key="1">
    <source>
        <dbReference type="SAM" id="MobiDB-lite"/>
    </source>
</evidence>
<feature type="region of interest" description="Disordered" evidence="1">
    <location>
        <begin position="1"/>
        <end position="27"/>
    </location>
</feature>
<dbReference type="GO" id="GO:0016874">
    <property type="term" value="F:ligase activity"/>
    <property type="evidence" value="ECO:0007669"/>
    <property type="project" value="UniProtKB-KW"/>
</dbReference>
<evidence type="ECO:0000313" key="3">
    <source>
        <dbReference type="Proteomes" id="UP000515307"/>
    </source>
</evidence>
<name>A0A7G7BGH8_9ACTN</name>
<proteinExistence type="predicted"/>